<gene>
    <name evidence="10" type="ORF">FRZ44_15380</name>
</gene>
<evidence type="ECO:0000313" key="10">
    <source>
        <dbReference type="EMBL" id="QEX16246.1"/>
    </source>
</evidence>
<dbReference type="KEGG" id="htq:FRZ44_15380"/>
<evidence type="ECO:0000256" key="8">
    <source>
        <dbReference type="RuleBase" id="RU363032"/>
    </source>
</evidence>
<evidence type="ECO:0000313" key="11">
    <source>
        <dbReference type="Proteomes" id="UP000326202"/>
    </source>
</evidence>
<feature type="transmembrane region" description="Helical" evidence="8">
    <location>
        <begin position="167"/>
        <end position="184"/>
    </location>
</feature>
<dbReference type="InterPro" id="IPR035906">
    <property type="entry name" value="MetI-like_sf"/>
</dbReference>
<evidence type="ECO:0000256" key="5">
    <source>
        <dbReference type="ARBA" id="ARBA00022692"/>
    </source>
</evidence>
<dbReference type="Pfam" id="PF00528">
    <property type="entry name" value="BPD_transp_1"/>
    <property type="match status" value="1"/>
</dbReference>
<feature type="domain" description="ABC transmembrane type-1" evidence="9">
    <location>
        <begin position="95"/>
        <end position="289"/>
    </location>
</feature>
<sequence length="316" mass="34657">MSEAALTTRPVRRPQRTFARRATDWIANPWGKPRFLVLLTWVYVISSIAPVVIAIQFSFNDGRSLTAWQGFAGARWYWGDPVNSVWHDPALQHALFQSLKLAGLDMLIATPLGVMLALGLARWRGRAASASNFLMLFPLVTPEIVMGVSLSLAFLNVFTFIEPSTTAQVLGHVTFSLSYVVVIVRGRLFSIGRQYEEAAADLGATPWETLRLVLLPLLMPAIFSSLMIVFAISIDDFVISQWLSCGADCDTIPIRIYSATRAAPLPSINALASIMVYFTLVAIGISYLVYRFMTRGERPAGGAGKSMVGSMGAFDV</sequence>
<accession>A0A5J6MNB2</accession>
<evidence type="ECO:0000259" key="9">
    <source>
        <dbReference type="PROSITE" id="PS50928"/>
    </source>
</evidence>
<dbReference type="GO" id="GO:0005886">
    <property type="term" value="C:plasma membrane"/>
    <property type="evidence" value="ECO:0007669"/>
    <property type="project" value="UniProtKB-SubCell"/>
</dbReference>
<comment type="subcellular location">
    <subcellularLocation>
        <location evidence="1 8">Cell membrane</location>
        <topology evidence="1 8">Multi-pass membrane protein</topology>
    </subcellularLocation>
</comment>
<dbReference type="CDD" id="cd06261">
    <property type="entry name" value="TM_PBP2"/>
    <property type="match status" value="1"/>
</dbReference>
<keyword evidence="6 8" id="KW-1133">Transmembrane helix</keyword>
<feature type="transmembrane region" description="Helical" evidence="8">
    <location>
        <begin position="101"/>
        <end position="121"/>
    </location>
</feature>
<comment type="similarity">
    <text evidence="2">Belongs to the binding-protein-dependent transport system permease family. CysTW subfamily.</text>
</comment>
<dbReference type="PANTHER" id="PTHR43848">
    <property type="entry name" value="PUTRESCINE TRANSPORT SYSTEM PERMEASE PROTEIN POTI"/>
    <property type="match status" value="1"/>
</dbReference>
<feature type="transmembrane region" description="Helical" evidence="8">
    <location>
        <begin position="133"/>
        <end position="161"/>
    </location>
</feature>
<name>A0A5J6MNB2_9PROT</name>
<dbReference type="Gene3D" id="1.10.3720.10">
    <property type="entry name" value="MetI-like"/>
    <property type="match status" value="1"/>
</dbReference>
<feature type="transmembrane region" description="Helical" evidence="8">
    <location>
        <begin position="212"/>
        <end position="234"/>
    </location>
</feature>
<dbReference type="RefSeq" id="WP_151176625.1">
    <property type="nucleotide sequence ID" value="NZ_CP042906.1"/>
</dbReference>
<organism evidence="10 11">
    <name type="scientific">Hypericibacter terrae</name>
    <dbReference type="NCBI Taxonomy" id="2602015"/>
    <lineage>
        <taxon>Bacteria</taxon>
        <taxon>Pseudomonadati</taxon>
        <taxon>Pseudomonadota</taxon>
        <taxon>Alphaproteobacteria</taxon>
        <taxon>Rhodospirillales</taxon>
        <taxon>Dongiaceae</taxon>
        <taxon>Hypericibacter</taxon>
    </lineage>
</organism>
<dbReference type="PANTHER" id="PTHR43848:SF2">
    <property type="entry name" value="PUTRESCINE TRANSPORT SYSTEM PERMEASE PROTEIN POTI"/>
    <property type="match status" value="1"/>
</dbReference>
<dbReference type="Proteomes" id="UP000326202">
    <property type="component" value="Chromosome"/>
</dbReference>
<evidence type="ECO:0000256" key="1">
    <source>
        <dbReference type="ARBA" id="ARBA00004651"/>
    </source>
</evidence>
<dbReference type="OrthoDB" id="9809681at2"/>
<dbReference type="GO" id="GO:0055085">
    <property type="term" value="P:transmembrane transport"/>
    <property type="evidence" value="ECO:0007669"/>
    <property type="project" value="InterPro"/>
</dbReference>
<feature type="transmembrane region" description="Helical" evidence="8">
    <location>
        <begin position="35"/>
        <end position="59"/>
    </location>
</feature>
<keyword evidence="3 8" id="KW-0813">Transport</keyword>
<keyword evidence="5 8" id="KW-0812">Transmembrane</keyword>
<dbReference type="EMBL" id="CP042906">
    <property type="protein sequence ID" value="QEX16246.1"/>
    <property type="molecule type" value="Genomic_DNA"/>
</dbReference>
<evidence type="ECO:0000256" key="3">
    <source>
        <dbReference type="ARBA" id="ARBA00022448"/>
    </source>
</evidence>
<keyword evidence="11" id="KW-1185">Reference proteome</keyword>
<protein>
    <submittedName>
        <fullName evidence="10">Polyamine ABC transporter permease</fullName>
    </submittedName>
</protein>
<keyword evidence="4" id="KW-1003">Cell membrane</keyword>
<dbReference type="AlphaFoldDB" id="A0A5J6MNB2"/>
<keyword evidence="7 8" id="KW-0472">Membrane</keyword>
<dbReference type="InterPro" id="IPR051789">
    <property type="entry name" value="Bact_Polyamine_Transport"/>
</dbReference>
<feature type="transmembrane region" description="Helical" evidence="8">
    <location>
        <begin position="270"/>
        <end position="290"/>
    </location>
</feature>
<proteinExistence type="inferred from homology"/>
<reference evidence="10 11" key="1">
    <citation type="submission" date="2019-08" db="EMBL/GenBank/DDBJ databases">
        <title>Hyperibacter terrae gen. nov., sp. nov. and Hyperibacter viscosus sp. nov., two new members in the family Rhodospirillaceae isolated from the rhizosphere of Hypericum perforatum.</title>
        <authorList>
            <person name="Noviana Z."/>
        </authorList>
    </citation>
    <scope>NUCLEOTIDE SEQUENCE [LARGE SCALE GENOMIC DNA]</scope>
    <source>
        <strain evidence="10 11">R5913</strain>
    </source>
</reference>
<evidence type="ECO:0000256" key="2">
    <source>
        <dbReference type="ARBA" id="ARBA00007069"/>
    </source>
</evidence>
<dbReference type="InterPro" id="IPR000515">
    <property type="entry name" value="MetI-like"/>
</dbReference>
<dbReference type="SUPFAM" id="SSF161098">
    <property type="entry name" value="MetI-like"/>
    <property type="match status" value="1"/>
</dbReference>
<evidence type="ECO:0000256" key="6">
    <source>
        <dbReference type="ARBA" id="ARBA00022989"/>
    </source>
</evidence>
<evidence type="ECO:0000256" key="7">
    <source>
        <dbReference type="ARBA" id="ARBA00023136"/>
    </source>
</evidence>
<evidence type="ECO:0000256" key="4">
    <source>
        <dbReference type="ARBA" id="ARBA00022475"/>
    </source>
</evidence>
<dbReference type="PROSITE" id="PS50928">
    <property type="entry name" value="ABC_TM1"/>
    <property type="match status" value="1"/>
</dbReference>